<dbReference type="CDD" id="cd07067">
    <property type="entry name" value="HP_PGM_like"/>
    <property type="match status" value="1"/>
</dbReference>
<evidence type="ECO:0000313" key="3">
    <source>
        <dbReference type="EMBL" id="OJJ25765.1"/>
    </source>
</evidence>
<evidence type="ECO:0000313" key="4">
    <source>
        <dbReference type="Proteomes" id="UP000183940"/>
    </source>
</evidence>
<keyword evidence="4" id="KW-1185">Reference proteome</keyword>
<dbReference type="Gene3D" id="3.40.50.1240">
    <property type="entry name" value="Phosphoglycerate mutase-like"/>
    <property type="match status" value="1"/>
</dbReference>
<dbReference type="NCBIfam" id="TIGR00249">
    <property type="entry name" value="sixA"/>
    <property type="match status" value="1"/>
</dbReference>
<comment type="caution">
    <text evidence="3">The sequence shown here is derived from an EMBL/GenBank/DDBJ whole genome shotgun (WGS) entry which is preliminary data.</text>
</comment>
<feature type="binding site" evidence="2">
    <location>
        <position position="59"/>
    </location>
    <ligand>
        <name>substrate</name>
    </ligand>
</feature>
<accession>A0A1L9QSU7</accession>
<gene>
    <name evidence="3" type="ORF">BI308_09585</name>
</gene>
<keyword evidence="1" id="KW-0378">Hydrolase</keyword>
<dbReference type="GO" id="GO:0005737">
    <property type="term" value="C:cytoplasm"/>
    <property type="evidence" value="ECO:0007669"/>
    <property type="project" value="InterPro"/>
</dbReference>
<dbReference type="PANTHER" id="PTHR20935:SF0">
    <property type="entry name" value="SERINE_THREONINE-PROTEIN PHOSPHATASE PGAM5, MITOCHONDRIAL"/>
    <property type="match status" value="1"/>
</dbReference>
<reference evidence="3" key="1">
    <citation type="submission" date="2016-10" db="EMBL/GenBank/DDBJ databases">
        <title>CRISPR-Cas defence system in Roseofilum reptotaenium: evidence of a bacteriophage-cyanobacterium arms race in the coral black band disease.</title>
        <authorList>
            <person name="Buerger P."/>
            <person name="Wood-Charlson E.M."/>
            <person name="Weynberg K.D."/>
            <person name="Willis B."/>
            <person name="Van Oppen M.J."/>
        </authorList>
    </citation>
    <scope>NUCLEOTIDE SEQUENCE [LARGE SCALE GENOMIC DNA]</scope>
    <source>
        <strain evidence="3">AO1-A</strain>
    </source>
</reference>
<dbReference type="InterPro" id="IPR013078">
    <property type="entry name" value="His_Pase_superF_clade-1"/>
</dbReference>
<dbReference type="Pfam" id="PF00300">
    <property type="entry name" value="His_Phos_1"/>
    <property type="match status" value="1"/>
</dbReference>
<evidence type="ECO:0000256" key="1">
    <source>
        <dbReference type="ARBA" id="ARBA00022801"/>
    </source>
</evidence>
<proteinExistence type="predicted"/>
<dbReference type="PANTHER" id="PTHR20935">
    <property type="entry name" value="PHOSPHOGLYCERATE MUTASE-RELATED"/>
    <property type="match status" value="1"/>
</dbReference>
<dbReference type="SMART" id="SM00855">
    <property type="entry name" value="PGAM"/>
    <property type="match status" value="1"/>
</dbReference>
<dbReference type="InterPro" id="IPR051021">
    <property type="entry name" value="Mito_Ser/Thr_phosphatase"/>
</dbReference>
<dbReference type="SUPFAM" id="SSF53254">
    <property type="entry name" value="Phosphoglycerate mutase-like"/>
    <property type="match status" value="1"/>
</dbReference>
<sequence length="164" mass="18532">MTNLYLIRHGIAANREDYTQDDRQRPLTSEGIKKTTKVAQRLQELGITFDLILTSPLIRAKQTAEILQTLGLSKDVKTSSHLAPEGDLLSWWEEGKTWRNYEHLALVGHEPNLGYWAESFVWGKVKSRLIVKKAGMIGIALPDVGSPVGHSDLFWLTPPRFLLN</sequence>
<evidence type="ECO:0000256" key="2">
    <source>
        <dbReference type="PIRSR" id="PIRSR613078-2"/>
    </source>
</evidence>
<dbReference type="AlphaFoldDB" id="A0A1L9QSU7"/>
<dbReference type="InterPro" id="IPR029033">
    <property type="entry name" value="His_PPase_superfam"/>
</dbReference>
<dbReference type="Proteomes" id="UP000183940">
    <property type="component" value="Unassembled WGS sequence"/>
</dbReference>
<dbReference type="GO" id="GO:0101006">
    <property type="term" value="F:protein histidine phosphatase activity"/>
    <property type="evidence" value="ECO:0007669"/>
    <property type="project" value="InterPro"/>
</dbReference>
<feature type="binding site" evidence="2">
    <location>
        <begin position="8"/>
        <end position="14"/>
    </location>
    <ligand>
        <name>substrate</name>
    </ligand>
</feature>
<dbReference type="EMBL" id="MLAW01000013">
    <property type="protein sequence ID" value="OJJ25765.1"/>
    <property type="molecule type" value="Genomic_DNA"/>
</dbReference>
<protein>
    <submittedName>
        <fullName evidence="3">Phosphohistidine phosphatase SixA</fullName>
    </submittedName>
</protein>
<organism evidence="3 4">
    <name type="scientific">Roseofilum reptotaenium AO1-A</name>
    <dbReference type="NCBI Taxonomy" id="1925591"/>
    <lineage>
        <taxon>Bacteria</taxon>
        <taxon>Bacillati</taxon>
        <taxon>Cyanobacteriota</taxon>
        <taxon>Cyanophyceae</taxon>
        <taxon>Desertifilales</taxon>
        <taxon>Desertifilaceae</taxon>
        <taxon>Roseofilum</taxon>
    </lineage>
</organism>
<name>A0A1L9QSU7_9CYAN</name>
<dbReference type="InterPro" id="IPR004449">
    <property type="entry name" value="SixA"/>
</dbReference>
<dbReference type="STRING" id="1925591.BI308_09585"/>